<evidence type="ECO:0000313" key="1">
    <source>
        <dbReference type="EMBL" id="SDO00675.1"/>
    </source>
</evidence>
<evidence type="ECO:0000313" key="2">
    <source>
        <dbReference type="Proteomes" id="UP000199651"/>
    </source>
</evidence>
<name>A0A1H0G1B2_9PSEU</name>
<dbReference type="OrthoDB" id="8041036at2"/>
<dbReference type="EMBL" id="FNJB01000001">
    <property type="protein sequence ID" value="SDO00675.1"/>
    <property type="molecule type" value="Genomic_DNA"/>
</dbReference>
<dbReference type="AlphaFoldDB" id="A0A1H0G1B2"/>
<proteinExistence type="predicted"/>
<sequence>MSSDAVTRAYLTAAGEPGSRLGAAIEQVRSAASLAAWGGQFLDRPLFVGEAELRAFGADLHQLTGLLLDLPGRLFDGDLERFADAAGVDGERGALMRRLGVAPPATGRADVYHDGEAYRVLELGIGSDHGGWDRSGEVPRAFLKDEAFAAFAAEHRLGYTHSPTELAATLRGVAGDDDPVVALVEGPGALGEWIAAWQPLRDTLRDCGIRCHLGELGDLSVHGDKLFFGGDRVDVVYRCFDTEQVLADPAALDLVERICKLHEAGEVVLWTPLESNLFVEKGCLALLSDHGRSGAFSADERTLIDRVVPWTRLLSEPSLRADPDLLDRCRAEREQLILKPTDQFGGHGIVAGWETPEREWLDALHAAASTSAVIQRRVIPRTEPAIGPDGQPETWHAVYGFYYTPTGFAGVHARVAPVDRSAVIGLATNQSVRSAGVFHIEEN</sequence>
<gene>
    <name evidence="1" type="ORF">SAMN05192558_101616</name>
</gene>
<dbReference type="Proteomes" id="UP000199651">
    <property type="component" value="Unassembled WGS sequence"/>
</dbReference>
<evidence type="ECO:0008006" key="3">
    <source>
        <dbReference type="Google" id="ProtNLM"/>
    </source>
</evidence>
<keyword evidence="2" id="KW-1185">Reference proteome</keyword>
<organism evidence="1 2">
    <name type="scientific">Actinokineospora alba</name>
    <dbReference type="NCBI Taxonomy" id="504798"/>
    <lineage>
        <taxon>Bacteria</taxon>
        <taxon>Bacillati</taxon>
        <taxon>Actinomycetota</taxon>
        <taxon>Actinomycetes</taxon>
        <taxon>Pseudonocardiales</taxon>
        <taxon>Pseudonocardiaceae</taxon>
        <taxon>Actinokineospora</taxon>
    </lineage>
</organism>
<dbReference type="STRING" id="504798.SAMN05421871_103255"/>
<accession>A0A1H0G1B2</accession>
<dbReference type="SUPFAM" id="SSF56059">
    <property type="entry name" value="Glutathione synthetase ATP-binding domain-like"/>
    <property type="match status" value="1"/>
</dbReference>
<reference evidence="2" key="1">
    <citation type="submission" date="2016-10" db="EMBL/GenBank/DDBJ databases">
        <authorList>
            <person name="Varghese N."/>
            <person name="Submissions S."/>
        </authorList>
    </citation>
    <scope>NUCLEOTIDE SEQUENCE [LARGE SCALE GENOMIC DNA]</scope>
    <source>
        <strain evidence="2">IBRC-M 10655</strain>
    </source>
</reference>
<dbReference type="RefSeq" id="WP_091369633.1">
    <property type="nucleotide sequence ID" value="NZ_FNDV01000003.1"/>
</dbReference>
<protein>
    <recommendedName>
        <fullName evidence="3">Circularly permuted ATP-grasp type 2</fullName>
    </recommendedName>
</protein>